<dbReference type="InterPro" id="IPR006059">
    <property type="entry name" value="SBP"/>
</dbReference>
<keyword evidence="6" id="KW-1185">Reference proteome</keyword>
<dbReference type="InterPro" id="IPR036388">
    <property type="entry name" value="WH-like_DNA-bd_sf"/>
</dbReference>
<name>A0A927CD71_9BACL</name>
<gene>
    <name evidence="5" type="ORF">IDH45_28365</name>
</gene>
<reference evidence="5" key="1">
    <citation type="submission" date="2020-09" db="EMBL/GenBank/DDBJ databases">
        <title>A novel bacterium of genus Paenibacillus, isolated from South China Sea.</title>
        <authorList>
            <person name="Huang H."/>
            <person name="Mo K."/>
            <person name="Hu Y."/>
        </authorList>
    </citation>
    <scope>NUCLEOTIDE SEQUENCE</scope>
    <source>
        <strain evidence="5">IB182363</strain>
    </source>
</reference>
<dbReference type="Gene3D" id="3.40.190.10">
    <property type="entry name" value="Periplasmic binding protein-like II"/>
    <property type="match status" value="1"/>
</dbReference>
<dbReference type="Pfam" id="PF01547">
    <property type="entry name" value="SBP_bac_1"/>
    <property type="match status" value="1"/>
</dbReference>
<dbReference type="CDD" id="cd07377">
    <property type="entry name" value="WHTH_GntR"/>
    <property type="match status" value="1"/>
</dbReference>
<evidence type="ECO:0000256" key="3">
    <source>
        <dbReference type="ARBA" id="ARBA00023163"/>
    </source>
</evidence>
<feature type="domain" description="HTH gntR-type" evidence="4">
    <location>
        <begin position="10"/>
        <end position="78"/>
    </location>
</feature>
<comment type="caution">
    <text evidence="5">The sequence shown here is derived from an EMBL/GenBank/DDBJ whole genome shotgun (WGS) entry which is preliminary data.</text>
</comment>
<evidence type="ECO:0000256" key="2">
    <source>
        <dbReference type="ARBA" id="ARBA00023125"/>
    </source>
</evidence>
<dbReference type="InterPro" id="IPR050490">
    <property type="entry name" value="Bact_solute-bd_prot1"/>
</dbReference>
<protein>
    <submittedName>
        <fullName evidence="5">Extracellular solute-binding protein</fullName>
    </submittedName>
</protein>
<evidence type="ECO:0000259" key="4">
    <source>
        <dbReference type="PROSITE" id="PS50949"/>
    </source>
</evidence>
<dbReference type="PROSITE" id="PS50949">
    <property type="entry name" value="HTH_GNTR"/>
    <property type="match status" value="1"/>
</dbReference>
<evidence type="ECO:0000313" key="6">
    <source>
        <dbReference type="Proteomes" id="UP000639396"/>
    </source>
</evidence>
<keyword evidence="3" id="KW-0804">Transcription</keyword>
<sequence>MDKGSRKFFRQRLEHMIEELRSGIVTGKYAAGDFLPSESDLEGMYGLSNQSVRKGLDVLVQERLIEKIPRIGNKVTEKPEKPHTVIRFGYHSTMENDAGVRGLLDRFHALYPHIQVQTVALPTSGYVPFVLEQLQAGLLDVVTVNEMNVRELITQGAADLLQPCDIHPDTYPFLMPLLPPMNPPVVQPLLFSPVIICYNKDHLEECALPEPHSGWTWPELLDYAVRLARPGVRFGFYFNMFMRNRWPIFLLQNGVVFQRDGDGRYVVDDDKLIASLEVGKQLLGMADAFPIALSASDTDAEDLFRDGQVSMIMTTYFGLNELRQANVTYDIAPLPQFDSFRTMLVLIGVAVNRQSAHREEALLLADYMSGYETQQHIRKNTMSIPANRRAAEWRGEESGYRPSRYGMYREIVPSYRTVGDLQLSYLQLSRMQRDVKLYWTGLLNAHDFCRRVEQTLTEAGQGLQPMMPTK</sequence>
<dbReference type="RefSeq" id="WP_190931526.1">
    <property type="nucleotide sequence ID" value="NZ_JACXJA010000049.1"/>
</dbReference>
<proteinExistence type="predicted"/>
<dbReference type="InterPro" id="IPR000524">
    <property type="entry name" value="Tscrpt_reg_HTH_GntR"/>
</dbReference>
<organism evidence="5 6">
    <name type="scientific">Paenibacillus oceani</name>
    <dbReference type="NCBI Taxonomy" id="2772510"/>
    <lineage>
        <taxon>Bacteria</taxon>
        <taxon>Bacillati</taxon>
        <taxon>Bacillota</taxon>
        <taxon>Bacilli</taxon>
        <taxon>Bacillales</taxon>
        <taxon>Paenibacillaceae</taxon>
        <taxon>Paenibacillus</taxon>
    </lineage>
</organism>
<dbReference type="Proteomes" id="UP000639396">
    <property type="component" value="Unassembled WGS sequence"/>
</dbReference>
<dbReference type="SUPFAM" id="SSF46785">
    <property type="entry name" value="Winged helix' DNA-binding domain"/>
    <property type="match status" value="1"/>
</dbReference>
<dbReference type="PANTHER" id="PTHR43649">
    <property type="entry name" value="ARABINOSE-BINDING PROTEIN-RELATED"/>
    <property type="match status" value="1"/>
</dbReference>
<keyword evidence="1" id="KW-0805">Transcription regulation</keyword>
<dbReference type="GO" id="GO:0003677">
    <property type="term" value="F:DNA binding"/>
    <property type="evidence" value="ECO:0007669"/>
    <property type="project" value="UniProtKB-KW"/>
</dbReference>
<dbReference type="Pfam" id="PF00392">
    <property type="entry name" value="GntR"/>
    <property type="match status" value="1"/>
</dbReference>
<dbReference type="GO" id="GO:0003700">
    <property type="term" value="F:DNA-binding transcription factor activity"/>
    <property type="evidence" value="ECO:0007669"/>
    <property type="project" value="InterPro"/>
</dbReference>
<dbReference type="InterPro" id="IPR036390">
    <property type="entry name" value="WH_DNA-bd_sf"/>
</dbReference>
<dbReference type="SUPFAM" id="SSF53850">
    <property type="entry name" value="Periplasmic binding protein-like II"/>
    <property type="match status" value="1"/>
</dbReference>
<keyword evidence="2" id="KW-0238">DNA-binding</keyword>
<dbReference type="PANTHER" id="PTHR43649:SF12">
    <property type="entry name" value="DIACETYLCHITOBIOSE BINDING PROTEIN DASA"/>
    <property type="match status" value="1"/>
</dbReference>
<dbReference type="Gene3D" id="1.10.10.10">
    <property type="entry name" value="Winged helix-like DNA-binding domain superfamily/Winged helix DNA-binding domain"/>
    <property type="match status" value="1"/>
</dbReference>
<dbReference type="AlphaFoldDB" id="A0A927CD71"/>
<evidence type="ECO:0000313" key="5">
    <source>
        <dbReference type="EMBL" id="MBD2865904.1"/>
    </source>
</evidence>
<accession>A0A927CD71</accession>
<dbReference type="EMBL" id="JACXJA010000049">
    <property type="protein sequence ID" value="MBD2865904.1"/>
    <property type="molecule type" value="Genomic_DNA"/>
</dbReference>
<evidence type="ECO:0000256" key="1">
    <source>
        <dbReference type="ARBA" id="ARBA00023015"/>
    </source>
</evidence>
<dbReference type="SMART" id="SM00345">
    <property type="entry name" value="HTH_GNTR"/>
    <property type="match status" value="1"/>
</dbReference>